<comment type="caution">
    <text evidence="3">The sequence shown here is derived from an EMBL/GenBank/DDBJ whole genome shotgun (WGS) entry which is preliminary data.</text>
</comment>
<feature type="transmembrane region" description="Helical" evidence="1">
    <location>
        <begin position="84"/>
        <end position="104"/>
    </location>
</feature>
<feature type="transmembrane region" description="Helical" evidence="1">
    <location>
        <begin position="210"/>
        <end position="229"/>
    </location>
</feature>
<dbReference type="InterPro" id="IPR011674">
    <property type="entry name" value="DUF1616"/>
</dbReference>
<protein>
    <recommendedName>
        <fullName evidence="2">DUF1616 domain-containing protein</fullName>
    </recommendedName>
</protein>
<dbReference type="Proteomes" id="UP000217528">
    <property type="component" value="Unassembled WGS sequence"/>
</dbReference>
<feature type="transmembrane region" description="Helical" evidence="1">
    <location>
        <begin position="25"/>
        <end position="46"/>
    </location>
</feature>
<sequence length="401" mass="45182">MTVISLIALLPLIILLILNNIPQYIIIPLFTLEFLLIGITATCLIYPLLTFRQIIRKALLIIAFGIIFSLISLITTIYLLKTRIVNIALVISTMTIVLSALAVYRQDRAIRQAHGETLDIIQRSIYTIIILSIISIVGIFIPPFNKLPLWAGLCLPFVVFLPGYYVINSIIPQMDELTFLERAVCAIIISTTLTSIIGIIIMQVEGTLNTIHLTLAIIILTIIILIYYVSKIKKVDDDNRFYYKKANTALIIVTIIALFGVIISGVYVQDQIINQGNTTFEVNGINKTAGDNGYVNFTSDEEVKITLNLTNHQYENKNYTVQVQIINDTTNRTFAQENITIKDGESKIIPVDLTMSAGQKDIQFILYENNKPYIIRHLYANVTDNSVDETSTYTDETYTEE</sequence>
<accession>A0A2A2HCZ8</accession>
<reference evidence="3 4" key="1">
    <citation type="journal article" date="2017" name="BMC Genomics">
        <title>Genomic analysis of methanogenic archaea reveals a shift towards energy conservation.</title>
        <authorList>
            <person name="Gilmore S.P."/>
            <person name="Henske J.K."/>
            <person name="Sexton J.A."/>
            <person name="Solomon K.V."/>
            <person name="Seppala S."/>
            <person name="Yoo J.I."/>
            <person name="Huyett L.M."/>
            <person name="Pressman A."/>
            <person name="Cogan J.Z."/>
            <person name="Kivenson V."/>
            <person name="Peng X."/>
            <person name="Tan Y."/>
            <person name="Valentine D.L."/>
            <person name="O'Malley M.A."/>
        </authorList>
    </citation>
    <scope>NUCLEOTIDE SEQUENCE [LARGE SCALE GENOMIC DNA]</scope>
    <source>
        <strain evidence="3 4">1R-7</strain>
    </source>
</reference>
<feature type="transmembrane region" description="Helical" evidence="1">
    <location>
        <begin position="58"/>
        <end position="78"/>
    </location>
</feature>
<evidence type="ECO:0000313" key="3">
    <source>
        <dbReference type="EMBL" id="PAV07267.1"/>
    </source>
</evidence>
<dbReference type="Pfam" id="PF07760">
    <property type="entry name" value="DUF1616"/>
    <property type="match status" value="1"/>
</dbReference>
<keyword evidence="1" id="KW-0472">Membrane</keyword>
<evidence type="ECO:0000256" key="1">
    <source>
        <dbReference type="SAM" id="Phobius"/>
    </source>
</evidence>
<dbReference type="OrthoDB" id="82610at2157"/>
<feature type="domain" description="DUF1616" evidence="2">
    <location>
        <begin position="128"/>
        <end position="372"/>
    </location>
</feature>
<gene>
    <name evidence="3" type="ORF">ASJ82_00005</name>
</gene>
<dbReference type="AlphaFoldDB" id="A0A2A2HCZ8"/>
<proteinExistence type="predicted"/>
<evidence type="ECO:0000313" key="4">
    <source>
        <dbReference type="Proteomes" id="UP000217528"/>
    </source>
</evidence>
<keyword evidence="1" id="KW-1133">Transmembrane helix</keyword>
<feature type="transmembrane region" description="Helical" evidence="1">
    <location>
        <begin position="125"/>
        <end position="141"/>
    </location>
</feature>
<evidence type="ECO:0000259" key="2">
    <source>
        <dbReference type="Pfam" id="PF07760"/>
    </source>
</evidence>
<keyword evidence="1" id="KW-0812">Transmembrane</keyword>
<organism evidence="3 4">
    <name type="scientific">Methanosphaera cuniculi</name>
    <dbReference type="NCBI Taxonomy" id="1077256"/>
    <lineage>
        <taxon>Archaea</taxon>
        <taxon>Methanobacteriati</taxon>
        <taxon>Methanobacteriota</taxon>
        <taxon>Methanomada group</taxon>
        <taxon>Methanobacteria</taxon>
        <taxon>Methanobacteriales</taxon>
        <taxon>Methanobacteriaceae</taxon>
        <taxon>Methanosphaera</taxon>
    </lineage>
</organism>
<feature type="transmembrane region" description="Helical" evidence="1">
    <location>
        <begin position="147"/>
        <end position="167"/>
    </location>
</feature>
<feature type="transmembrane region" description="Helical" evidence="1">
    <location>
        <begin position="179"/>
        <end position="204"/>
    </location>
</feature>
<dbReference type="EMBL" id="LMVN01000019">
    <property type="protein sequence ID" value="PAV07267.1"/>
    <property type="molecule type" value="Genomic_DNA"/>
</dbReference>
<dbReference type="RefSeq" id="WP_180738346.1">
    <property type="nucleotide sequence ID" value="NZ_LMVN01000019.1"/>
</dbReference>
<keyword evidence="4" id="KW-1185">Reference proteome</keyword>
<feature type="transmembrane region" description="Helical" evidence="1">
    <location>
        <begin position="249"/>
        <end position="268"/>
    </location>
</feature>
<name>A0A2A2HCZ8_9EURY</name>